<accession>D5CN10</accession>
<comment type="similarity">
    <text evidence="1">Belongs to the transferase hexapeptide repeat family.</text>
</comment>
<organism evidence="2 3">
    <name type="scientific">Sideroxydans lithotrophicus (strain ES-1)</name>
    <dbReference type="NCBI Taxonomy" id="580332"/>
    <lineage>
        <taxon>Bacteria</taxon>
        <taxon>Pseudomonadati</taxon>
        <taxon>Pseudomonadota</taxon>
        <taxon>Betaproteobacteria</taxon>
        <taxon>Nitrosomonadales</taxon>
        <taxon>Gallionellaceae</taxon>
        <taxon>Sideroxydans</taxon>
    </lineage>
</organism>
<dbReference type="InterPro" id="IPR050179">
    <property type="entry name" value="Trans_hexapeptide_repeat"/>
</dbReference>
<dbReference type="InterPro" id="IPR011004">
    <property type="entry name" value="Trimer_LpxA-like_sf"/>
</dbReference>
<protein>
    <submittedName>
        <fullName evidence="2">Transferase, putative</fullName>
    </submittedName>
</protein>
<dbReference type="KEGG" id="slt:Slit_0606"/>
<dbReference type="HOGENOM" id="CLU_081811_3_0_4"/>
<evidence type="ECO:0000313" key="3">
    <source>
        <dbReference type="Proteomes" id="UP000001625"/>
    </source>
</evidence>
<evidence type="ECO:0000256" key="1">
    <source>
        <dbReference type="ARBA" id="ARBA00007274"/>
    </source>
</evidence>
<proteinExistence type="inferred from homology"/>
<dbReference type="RefSeq" id="WP_013028745.1">
    <property type="nucleotide sequence ID" value="NC_013959.1"/>
</dbReference>
<dbReference type="EMBL" id="CP001965">
    <property type="protein sequence ID" value="ADE10846.1"/>
    <property type="molecule type" value="Genomic_DNA"/>
</dbReference>
<dbReference type="PANTHER" id="PTHR43300">
    <property type="entry name" value="ACETYLTRANSFERASE"/>
    <property type="match status" value="1"/>
</dbReference>
<sequence>MSKVVIFGIRDFAELAHFYLEHDSPHEVVAFSVNRDYLPEGRVFRGLPVVPFEEVQGVYPPGEHMFFAPMSPKNMNRDREQVYKSIKAKGYGCISYVSSKATMFGNEIGDNCFILEDNTIQPFTRIGSNVVLWSGNHIGHHGVIHDHVTFTSHVVMSGHCEIGPYSFFGVNATLRDGLKIAEGTFVAMAAAVMKDTEAWGAYKGNPAEKLAMPSTKIRM</sequence>
<dbReference type="InterPro" id="IPR020019">
    <property type="entry name" value="AcTrfase_PglD-like"/>
</dbReference>
<dbReference type="AlphaFoldDB" id="D5CN10"/>
<evidence type="ECO:0000313" key="2">
    <source>
        <dbReference type="EMBL" id="ADE10846.1"/>
    </source>
</evidence>
<dbReference type="SUPFAM" id="SSF51161">
    <property type="entry name" value="Trimeric LpxA-like enzymes"/>
    <property type="match status" value="1"/>
</dbReference>
<dbReference type="PANTHER" id="PTHR43300:SF4">
    <property type="entry name" value="ACYL-[ACYL-CARRIER-PROTEIN]--UDP-N-ACETYLGLUCOSAMINE O-ACYLTRANSFERASE"/>
    <property type="match status" value="1"/>
</dbReference>
<dbReference type="Gene3D" id="2.160.10.10">
    <property type="entry name" value="Hexapeptide repeat proteins"/>
    <property type="match status" value="1"/>
</dbReference>
<keyword evidence="3" id="KW-1185">Reference proteome</keyword>
<dbReference type="InterPro" id="IPR001451">
    <property type="entry name" value="Hexapep"/>
</dbReference>
<keyword evidence="2" id="KW-0808">Transferase</keyword>
<dbReference type="CDD" id="cd03360">
    <property type="entry name" value="LbH_AT_putative"/>
    <property type="match status" value="1"/>
</dbReference>
<reference evidence="2 3" key="1">
    <citation type="submission" date="2010-03" db="EMBL/GenBank/DDBJ databases">
        <title>Complete sequence of Sideroxydans lithotrophicus ES-1.</title>
        <authorList>
            <consortium name="US DOE Joint Genome Institute"/>
            <person name="Lucas S."/>
            <person name="Copeland A."/>
            <person name="Lapidus A."/>
            <person name="Cheng J.-F."/>
            <person name="Bruce D."/>
            <person name="Goodwin L."/>
            <person name="Pitluck S."/>
            <person name="Munk A.C."/>
            <person name="Detter J.C."/>
            <person name="Han C."/>
            <person name="Tapia R."/>
            <person name="Larimer F."/>
            <person name="Land M."/>
            <person name="Hauser L."/>
            <person name="Kyrpides N."/>
            <person name="Ivanova N."/>
            <person name="Emerson D."/>
            <person name="Woyke T."/>
        </authorList>
    </citation>
    <scope>NUCLEOTIDE SEQUENCE [LARGE SCALE GENOMIC DNA]</scope>
    <source>
        <strain evidence="2 3">ES-1</strain>
    </source>
</reference>
<dbReference type="Proteomes" id="UP000001625">
    <property type="component" value="Chromosome"/>
</dbReference>
<gene>
    <name evidence="2" type="ordered locus">Slit_0606</name>
</gene>
<dbReference type="GO" id="GO:0016740">
    <property type="term" value="F:transferase activity"/>
    <property type="evidence" value="ECO:0007669"/>
    <property type="project" value="UniProtKB-KW"/>
</dbReference>
<dbReference type="OrthoDB" id="272049at2"/>
<name>D5CN10_SIDLE</name>
<dbReference type="eggNOG" id="COG1043">
    <property type="taxonomic scope" value="Bacteria"/>
</dbReference>
<dbReference type="STRING" id="580332.Slit_0606"/>
<dbReference type="Pfam" id="PF00132">
    <property type="entry name" value="Hexapep"/>
    <property type="match status" value="1"/>
</dbReference>